<evidence type="ECO:0000313" key="5">
    <source>
        <dbReference type="EMBL" id="CAL1138996.1"/>
    </source>
</evidence>
<dbReference type="InterPro" id="IPR036770">
    <property type="entry name" value="Ankyrin_rpt-contain_sf"/>
</dbReference>
<feature type="repeat" description="ANK" evidence="3">
    <location>
        <begin position="82"/>
        <end position="114"/>
    </location>
</feature>
<dbReference type="GO" id="GO:0004842">
    <property type="term" value="F:ubiquitin-protein transferase activity"/>
    <property type="evidence" value="ECO:0007669"/>
    <property type="project" value="TreeGrafter"/>
</dbReference>
<dbReference type="GO" id="GO:0085020">
    <property type="term" value="P:protein K6-linked ubiquitination"/>
    <property type="evidence" value="ECO:0007669"/>
    <property type="project" value="TreeGrafter"/>
</dbReference>
<keyword evidence="2 3" id="KW-0040">ANK repeat</keyword>
<dbReference type="PROSITE" id="PS50297">
    <property type="entry name" value="ANK_REP_REGION"/>
    <property type="match status" value="2"/>
</dbReference>
<evidence type="ECO:0000256" key="3">
    <source>
        <dbReference type="PROSITE-ProRule" id="PRU00023"/>
    </source>
</evidence>
<keyword evidence="1" id="KW-0677">Repeat</keyword>
<dbReference type="PANTHER" id="PTHR24171:SF8">
    <property type="entry name" value="BRCA1-ASSOCIATED RING DOMAIN PROTEIN 1"/>
    <property type="match status" value="1"/>
</dbReference>
<keyword evidence="6" id="KW-1185">Reference proteome</keyword>
<dbReference type="InterPro" id="IPR002110">
    <property type="entry name" value="Ankyrin_rpt"/>
</dbReference>
<evidence type="ECO:0000256" key="1">
    <source>
        <dbReference type="ARBA" id="ARBA00022737"/>
    </source>
</evidence>
<feature type="repeat" description="ANK" evidence="3">
    <location>
        <begin position="49"/>
        <end position="81"/>
    </location>
</feature>
<dbReference type="PROSITE" id="PS50088">
    <property type="entry name" value="ANK_REPEAT"/>
    <property type="match status" value="2"/>
</dbReference>
<evidence type="ECO:0000313" key="6">
    <source>
        <dbReference type="Proteomes" id="UP001152797"/>
    </source>
</evidence>
<dbReference type="Pfam" id="PF12796">
    <property type="entry name" value="Ank_2"/>
    <property type="match status" value="1"/>
</dbReference>
<dbReference type="PANTHER" id="PTHR24171">
    <property type="entry name" value="ANKYRIN REPEAT DOMAIN-CONTAINING PROTEIN 39-RELATED"/>
    <property type="match status" value="1"/>
</dbReference>
<organism evidence="4">
    <name type="scientific">Cladocopium goreaui</name>
    <dbReference type="NCBI Taxonomy" id="2562237"/>
    <lineage>
        <taxon>Eukaryota</taxon>
        <taxon>Sar</taxon>
        <taxon>Alveolata</taxon>
        <taxon>Dinophyceae</taxon>
        <taxon>Suessiales</taxon>
        <taxon>Symbiodiniaceae</taxon>
        <taxon>Cladocopium</taxon>
    </lineage>
</organism>
<name>A0A9P1C5Y3_9DINO</name>
<evidence type="ECO:0000313" key="4">
    <source>
        <dbReference type="EMBL" id="CAI3985621.1"/>
    </source>
</evidence>
<dbReference type="SUPFAM" id="SSF48403">
    <property type="entry name" value="Ankyrin repeat"/>
    <property type="match status" value="1"/>
</dbReference>
<gene>
    <name evidence="4" type="ORF">C1SCF055_LOCUS13048</name>
</gene>
<dbReference type="EMBL" id="CAMXCT020001002">
    <property type="protein sequence ID" value="CAL1138996.1"/>
    <property type="molecule type" value="Genomic_DNA"/>
</dbReference>
<accession>A0A9P1C5Y3</accession>
<evidence type="ECO:0008006" key="7">
    <source>
        <dbReference type="Google" id="ProtNLM"/>
    </source>
</evidence>
<dbReference type="EMBL" id="CAMXCT030001002">
    <property type="protein sequence ID" value="CAL4772933.1"/>
    <property type="molecule type" value="Genomic_DNA"/>
</dbReference>
<dbReference type="OrthoDB" id="346910at2759"/>
<sequence>MARQGDEAQTAKPLIGGQSIVQAADAGKHEAVIQHLQQDPEQVRMADRDGLTALHHVARKGNSLLAKDLLRHGADVKATDQWGMTPLHRAVAKGHAAVVEQLLHARAELRAKNARGLTAADFARAHNDDKIRQILASFASQ</sequence>
<comment type="caution">
    <text evidence="4">The sequence shown here is derived from an EMBL/GenBank/DDBJ whole genome shotgun (WGS) entry which is preliminary data.</text>
</comment>
<evidence type="ECO:0000256" key="2">
    <source>
        <dbReference type="ARBA" id="ARBA00023043"/>
    </source>
</evidence>
<dbReference type="AlphaFoldDB" id="A0A9P1C5Y3"/>
<dbReference type="Gene3D" id="1.25.40.20">
    <property type="entry name" value="Ankyrin repeat-containing domain"/>
    <property type="match status" value="2"/>
</dbReference>
<reference evidence="4" key="1">
    <citation type="submission" date="2022-10" db="EMBL/GenBank/DDBJ databases">
        <authorList>
            <person name="Chen Y."/>
            <person name="Dougan E. K."/>
            <person name="Chan C."/>
            <person name="Rhodes N."/>
            <person name="Thang M."/>
        </authorList>
    </citation>
    <scope>NUCLEOTIDE SEQUENCE</scope>
</reference>
<protein>
    <recommendedName>
        <fullName evidence="7">Ankyrin repeat domain-containing protein</fullName>
    </recommendedName>
</protein>
<proteinExistence type="predicted"/>
<dbReference type="Proteomes" id="UP001152797">
    <property type="component" value="Unassembled WGS sequence"/>
</dbReference>
<dbReference type="EMBL" id="CAMXCT010001002">
    <property type="protein sequence ID" value="CAI3985621.1"/>
    <property type="molecule type" value="Genomic_DNA"/>
</dbReference>
<reference evidence="5" key="2">
    <citation type="submission" date="2024-04" db="EMBL/GenBank/DDBJ databases">
        <authorList>
            <person name="Chen Y."/>
            <person name="Shah S."/>
            <person name="Dougan E. K."/>
            <person name="Thang M."/>
            <person name="Chan C."/>
        </authorList>
    </citation>
    <scope>NUCLEOTIDE SEQUENCE [LARGE SCALE GENOMIC DNA]</scope>
</reference>
<dbReference type="SMART" id="SM00248">
    <property type="entry name" value="ANK"/>
    <property type="match status" value="2"/>
</dbReference>